<evidence type="ECO:0000313" key="1">
    <source>
        <dbReference type="EMBL" id="KAL0941142.1"/>
    </source>
</evidence>
<comment type="caution">
    <text evidence="1">The sequence shown here is derived from an EMBL/GenBank/DDBJ whole genome shotgun (WGS) entry which is preliminary data.</text>
</comment>
<reference evidence="1 2" key="1">
    <citation type="journal article" date="2020" name="Phytopathology">
        <title>Genome Sequence Resources of Colletotrichum truncatum, C. plurivorum, C. musicola, and C. sojae: Four Species Pathogenic to Soybean (Glycine max).</title>
        <authorList>
            <person name="Rogerio F."/>
            <person name="Boufleur T.R."/>
            <person name="Ciampi-Guillardi M."/>
            <person name="Sukno S.A."/>
            <person name="Thon M.R."/>
            <person name="Massola Junior N.S."/>
            <person name="Baroncelli R."/>
        </authorList>
    </citation>
    <scope>NUCLEOTIDE SEQUENCE [LARGE SCALE GENOMIC DNA]</scope>
    <source>
        <strain evidence="1 2">CMES1059</strain>
    </source>
</reference>
<dbReference type="Proteomes" id="UP000805649">
    <property type="component" value="Unassembled WGS sequence"/>
</dbReference>
<evidence type="ECO:0000313" key="2">
    <source>
        <dbReference type="Proteomes" id="UP000805649"/>
    </source>
</evidence>
<dbReference type="EMBL" id="VUJX02000002">
    <property type="protein sequence ID" value="KAL0941142.1"/>
    <property type="molecule type" value="Genomic_DNA"/>
</dbReference>
<proteinExistence type="predicted"/>
<accession>A0ACC3ZAK1</accession>
<name>A0ACC3ZAK1_COLTU</name>
<keyword evidence="2" id="KW-1185">Reference proteome</keyword>
<sequence>MQALWSRAGQAHHCGCKACFNAAGGMIRQSATRVTPRKPTFSEIFTACYTGIMATAAVIDAKAKDKRRLELDRQLEEARAELDTLKKRRPRQYDDDSAPPGSVENRYQGSLWEHKRQKGEISEFLDSLSHLDSWAKPLPRSGEVNRYWEECGFITTKDSLARLKAINYADCDNRLMEEENRQGPDMAHRMPKTLQQLEMAELGMADLVDRMVRDSKKILQASDWEALQNEVALLRNDNMPRYREDSDTATVKACSAKLNTSLGAIFANESYDQRKKISKMCHNLLVSPQPPTIFTYNTLILGLNRSGLHSLAQGVVGAFFKSKVEPTRKTMACLLNHFRESGEEQRFFNVIQRMTGKDARGIKIRRKEIEDVLTHEQLFLWAAVKNVAIGNKYVVERAWFDVDIFTAIIQGMLNFNFVRHAAATFSIALKYGITFDVQTTSNLLEQCIYTLDTKAAQQILDAFQMKPRLIRATFRQEKDQQYLAGRIQNLIDICHLDQTPFSVAPWLQVSESKLPSEAQRRGMRIVSIIHQAHRAQKKIKKYQWDLKLLQAGVAPLETRKQATRSSYKKAQQPAQRRRQEFAAPNLIEETPKLTAWDHLEAATDAQKRGRPATVNSDVWHSLRVGQPVVRRGELMAASSF</sequence>
<gene>
    <name evidence="1" type="ORF">CTRU02_203905</name>
</gene>
<protein>
    <submittedName>
        <fullName evidence="1">Pentatricopeptide repeat domain-containing protein</fullName>
    </submittedName>
</protein>
<organism evidence="1 2">
    <name type="scientific">Colletotrichum truncatum</name>
    <name type="common">Anthracnose fungus</name>
    <name type="synonym">Colletotrichum capsici</name>
    <dbReference type="NCBI Taxonomy" id="5467"/>
    <lineage>
        <taxon>Eukaryota</taxon>
        <taxon>Fungi</taxon>
        <taxon>Dikarya</taxon>
        <taxon>Ascomycota</taxon>
        <taxon>Pezizomycotina</taxon>
        <taxon>Sordariomycetes</taxon>
        <taxon>Hypocreomycetidae</taxon>
        <taxon>Glomerellales</taxon>
        <taxon>Glomerellaceae</taxon>
        <taxon>Colletotrichum</taxon>
        <taxon>Colletotrichum truncatum species complex</taxon>
    </lineage>
</organism>